<dbReference type="GO" id="GO:0016020">
    <property type="term" value="C:membrane"/>
    <property type="evidence" value="ECO:0007669"/>
    <property type="project" value="InterPro"/>
</dbReference>
<evidence type="ECO:0000256" key="2">
    <source>
        <dbReference type="ARBA" id="ARBA00012438"/>
    </source>
</evidence>
<organism evidence="11 12">
    <name type="scientific">Microbacterium testaceum (strain StLB037)</name>
    <dbReference type="NCBI Taxonomy" id="979556"/>
    <lineage>
        <taxon>Bacteria</taxon>
        <taxon>Bacillati</taxon>
        <taxon>Actinomycetota</taxon>
        <taxon>Actinomycetes</taxon>
        <taxon>Micrococcales</taxon>
        <taxon>Microbacteriaceae</taxon>
        <taxon>Microbacterium</taxon>
    </lineage>
</organism>
<dbReference type="GO" id="GO:0046983">
    <property type="term" value="F:protein dimerization activity"/>
    <property type="evidence" value="ECO:0007669"/>
    <property type="project" value="InterPro"/>
</dbReference>
<evidence type="ECO:0000256" key="8">
    <source>
        <dbReference type="ARBA" id="ARBA00023012"/>
    </source>
</evidence>
<dbReference type="GO" id="GO:0000155">
    <property type="term" value="F:phosphorelay sensor kinase activity"/>
    <property type="evidence" value="ECO:0007669"/>
    <property type="project" value="InterPro"/>
</dbReference>
<evidence type="ECO:0000259" key="10">
    <source>
        <dbReference type="Pfam" id="PF07730"/>
    </source>
</evidence>
<evidence type="ECO:0000256" key="5">
    <source>
        <dbReference type="ARBA" id="ARBA00022741"/>
    </source>
</evidence>
<dbReference type="Gene3D" id="1.20.5.1930">
    <property type="match status" value="1"/>
</dbReference>
<dbReference type="Pfam" id="PF07730">
    <property type="entry name" value="HisKA_3"/>
    <property type="match status" value="1"/>
</dbReference>
<dbReference type="Proteomes" id="UP000186456">
    <property type="component" value="Unassembled WGS sequence"/>
</dbReference>
<keyword evidence="6 11" id="KW-0418">Kinase</keyword>
<feature type="domain" description="Signal transduction histidine kinase subgroup 3 dimerisation and phosphoacceptor" evidence="10">
    <location>
        <begin position="183"/>
        <end position="246"/>
    </location>
</feature>
<keyword evidence="8" id="KW-0902">Two-component regulatory system</keyword>
<evidence type="ECO:0000256" key="6">
    <source>
        <dbReference type="ARBA" id="ARBA00022777"/>
    </source>
</evidence>
<evidence type="ECO:0000313" key="11">
    <source>
        <dbReference type="EMBL" id="SDP21225.1"/>
    </source>
</evidence>
<keyword evidence="9" id="KW-0472">Membrane</keyword>
<proteinExistence type="predicted"/>
<accession>A0A1H0QVS1</accession>
<feature type="transmembrane region" description="Helical" evidence="9">
    <location>
        <begin position="97"/>
        <end position="119"/>
    </location>
</feature>
<reference evidence="11 12" key="1">
    <citation type="submission" date="2016-10" db="EMBL/GenBank/DDBJ databases">
        <authorList>
            <person name="de Groot N.N."/>
        </authorList>
    </citation>
    <scope>NUCLEOTIDE SEQUENCE [LARGE SCALE GENOMIC DNA]</scope>
    <source>
        <strain evidence="11 12">StLB037</strain>
    </source>
</reference>
<dbReference type="GO" id="GO:0005524">
    <property type="term" value="F:ATP binding"/>
    <property type="evidence" value="ECO:0007669"/>
    <property type="project" value="UniProtKB-KW"/>
</dbReference>
<keyword evidence="4" id="KW-0808">Transferase</keyword>
<evidence type="ECO:0000256" key="9">
    <source>
        <dbReference type="SAM" id="Phobius"/>
    </source>
</evidence>
<feature type="transmembrane region" description="Helical" evidence="9">
    <location>
        <begin position="131"/>
        <end position="151"/>
    </location>
</feature>
<sequence length="399" mass="42700">MKDNLDYFRSYQRNALLAAGAGAIGLALFALAAPPLQLWNLLVTLAIGSIGVTALLWNHKRTRLVAGIVLATAALTPIAAPAGWAMMFLLGLRYTPRVTICFVIAGMTSSAGLFVLYLIRWANTSNAGLAALIAVFSILTTAGAGFAGIVAGHQRRRNAEVTDLFLDAMKQAPRISEQATQAERSRIARLLHDELGHNLALINLFVSSIETARLTDSEIREALSTIRDQNRAAARALANTVTDLTSTSSRAVLEDRLADIVREVERAGLAVSIDLVDDLPLSGAHSDFVVRTVREGLTNAVKYARPARADVTSAFDERSATVTFTIASPRAEEHEAGHPISSGNGIRSLQTDAVPVGGVVTFATDDARAYLTLMLPIDLEEVGGHQMTDAAHRSEHSDE</sequence>
<keyword evidence="9" id="KW-1133">Transmembrane helix</keyword>
<keyword evidence="3" id="KW-0597">Phosphoprotein</keyword>
<dbReference type="AlphaFoldDB" id="A0A1H0QVS1"/>
<dbReference type="EMBL" id="FNJN01000005">
    <property type="protein sequence ID" value="SDP21225.1"/>
    <property type="molecule type" value="Genomic_DNA"/>
</dbReference>
<feature type="transmembrane region" description="Helical" evidence="9">
    <location>
        <begin position="64"/>
        <end position="91"/>
    </location>
</feature>
<evidence type="ECO:0000256" key="4">
    <source>
        <dbReference type="ARBA" id="ARBA00022679"/>
    </source>
</evidence>
<comment type="catalytic activity">
    <reaction evidence="1">
        <text>ATP + protein L-histidine = ADP + protein N-phospho-L-histidine.</text>
        <dbReference type="EC" id="2.7.13.3"/>
    </reaction>
</comment>
<dbReference type="PANTHER" id="PTHR24421">
    <property type="entry name" value="NITRATE/NITRITE SENSOR PROTEIN NARX-RELATED"/>
    <property type="match status" value="1"/>
</dbReference>
<keyword evidence="9" id="KW-0812">Transmembrane</keyword>
<evidence type="ECO:0000256" key="3">
    <source>
        <dbReference type="ARBA" id="ARBA00022553"/>
    </source>
</evidence>
<dbReference type="InterPro" id="IPR050482">
    <property type="entry name" value="Sensor_HK_TwoCompSys"/>
</dbReference>
<evidence type="ECO:0000256" key="1">
    <source>
        <dbReference type="ARBA" id="ARBA00000085"/>
    </source>
</evidence>
<dbReference type="EC" id="2.7.13.3" evidence="2"/>
<dbReference type="PANTHER" id="PTHR24421:SF10">
    <property type="entry name" value="NITRATE_NITRITE SENSOR PROTEIN NARQ"/>
    <property type="match status" value="1"/>
</dbReference>
<feature type="transmembrane region" description="Helical" evidence="9">
    <location>
        <begin position="15"/>
        <end position="32"/>
    </location>
</feature>
<evidence type="ECO:0000313" key="12">
    <source>
        <dbReference type="Proteomes" id="UP000186456"/>
    </source>
</evidence>
<name>A0A1H0QVS1_MICTS</name>
<protein>
    <recommendedName>
        <fullName evidence="2">histidine kinase</fullName>
        <ecNumber evidence="2">2.7.13.3</ecNumber>
    </recommendedName>
</protein>
<keyword evidence="5" id="KW-0547">Nucleotide-binding</keyword>
<gene>
    <name evidence="11" type="ORF">SAMN04487788_2587</name>
</gene>
<dbReference type="InterPro" id="IPR036890">
    <property type="entry name" value="HATPase_C_sf"/>
</dbReference>
<evidence type="ECO:0000256" key="7">
    <source>
        <dbReference type="ARBA" id="ARBA00022840"/>
    </source>
</evidence>
<dbReference type="InterPro" id="IPR011712">
    <property type="entry name" value="Sig_transdc_His_kin_sub3_dim/P"/>
</dbReference>
<keyword evidence="7" id="KW-0067">ATP-binding</keyword>
<dbReference type="Gene3D" id="3.30.565.10">
    <property type="entry name" value="Histidine kinase-like ATPase, C-terminal domain"/>
    <property type="match status" value="1"/>
</dbReference>
<feature type="transmembrane region" description="Helical" evidence="9">
    <location>
        <begin position="38"/>
        <end position="57"/>
    </location>
</feature>